<organism evidence="1 2">
    <name type="scientific">Escherichia coli</name>
    <dbReference type="NCBI Taxonomy" id="562"/>
    <lineage>
        <taxon>Bacteria</taxon>
        <taxon>Pseudomonadati</taxon>
        <taxon>Pseudomonadota</taxon>
        <taxon>Gammaproteobacteria</taxon>
        <taxon>Enterobacterales</taxon>
        <taxon>Enterobacteriaceae</taxon>
        <taxon>Escherichia</taxon>
    </lineage>
</organism>
<gene>
    <name evidence="1" type="ORF">GP979_34505</name>
</gene>
<protein>
    <submittedName>
        <fullName evidence="1">RHS repeat protein</fullName>
    </submittedName>
</protein>
<evidence type="ECO:0000313" key="2">
    <source>
        <dbReference type="Proteomes" id="UP000436482"/>
    </source>
</evidence>
<dbReference type="Proteomes" id="UP000436482">
    <property type="component" value="Unassembled WGS sequence"/>
</dbReference>
<accession>A0A6N8NT25</accession>
<sequence>EKTDLIPEGVIRTDDERTHRYHYDSQHRLVHYTRTQYAEPLVESRYLYDPLGRRVAKRVWRRERDLTGWMSLSRKPQVTWYGWDGDRLTTIQNDRTRIQTIYQPGSFTPLIRVETATGELAKTQRRSLADTLQQSGGE</sequence>
<dbReference type="InterPro" id="IPR050708">
    <property type="entry name" value="T6SS_VgrG/RHS"/>
</dbReference>
<feature type="non-terminal residue" evidence="1">
    <location>
        <position position="138"/>
    </location>
</feature>
<feature type="non-terminal residue" evidence="1">
    <location>
        <position position="1"/>
    </location>
</feature>
<evidence type="ECO:0000313" key="1">
    <source>
        <dbReference type="EMBL" id="MWR93330.1"/>
    </source>
</evidence>
<dbReference type="PANTHER" id="PTHR32305:SF15">
    <property type="entry name" value="PROTEIN RHSA-RELATED"/>
    <property type="match status" value="1"/>
</dbReference>
<reference evidence="1 2" key="1">
    <citation type="submission" date="2019-12" db="EMBL/GenBank/DDBJ databases">
        <title>Enteriobacteria Tanzani isolates_8377-8380.</title>
        <authorList>
            <person name="Subbiah M."/>
            <person name="Call D."/>
        </authorList>
    </citation>
    <scope>NUCLEOTIDE SEQUENCE [LARGE SCALE GENOMIC DNA]</scope>
    <source>
        <strain evidence="1 2">8379wE6</strain>
    </source>
</reference>
<proteinExistence type="predicted"/>
<dbReference type="EMBL" id="WTQQ01002431">
    <property type="protein sequence ID" value="MWR93330.1"/>
    <property type="molecule type" value="Genomic_DNA"/>
</dbReference>
<dbReference type="Gene3D" id="2.180.10.10">
    <property type="entry name" value="RHS repeat-associated core"/>
    <property type="match status" value="1"/>
</dbReference>
<name>A0A6N8NT25_ECOLX</name>
<dbReference type="PANTHER" id="PTHR32305">
    <property type="match status" value="1"/>
</dbReference>
<dbReference type="AlphaFoldDB" id="A0A6N8NT25"/>
<comment type="caution">
    <text evidence="1">The sequence shown here is derived from an EMBL/GenBank/DDBJ whole genome shotgun (WGS) entry which is preliminary data.</text>
</comment>